<dbReference type="AlphaFoldDB" id="F7VEI8"/>
<name>F7VEI8_9PROT</name>
<proteinExistence type="predicted"/>
<dbReference type="InterPro" id="IPR010662">
    <property type="entry name" value="RBBP9/YdeN"/>
</dbReference>
<organism evidence="1 2">
    <name type="scientific">Acetobacter tropicalis NBRC 101654</name>
    <dbReference type="NCBI Taxonomy" id="749388"/>
    <lineage>
        <taxon>Bacteria</taxon>
        <taxon>Pseudomonadati</taxon>
        <taxon>Pseudomonadota</taxon>
        <taxon>Alphaproteobacteria</taxon>
        <taxon>Acetobacterales</taxon>
        <taxon>Acetobacteraceae</taxon>
        <taxon>Acetobacter</taxon>
    </lineage>
</organism>
<evidence type="ECO:0000313" key="2">
    <source>
        <dbReference type="Proteomes" id="UP000004319"/>
    </source>
</evidence>
<dbReference type="Gene3D" id="3.40.50.1820">
    <property type="entry name" value="alpha/beta hydrolase"/>
    <property type="match status" value="1"/>
</dbReference>
<dbReference type="Pfam" id="PF06821">
    <property type="entry name" value="Ser_hydrolase"/>
    <property type="match status" value="1"/>
</dbReference>
<gene>
    <name evidence="1" type="ORF">ATPR_1787</name>
</gene>
<protein>
    <submittedName>
        <fullName evidence="1">Putative hydrolase</fullName>
    </submittedName>
</protein>
<keyword evidence="1" id="KW-0378">Hydrolase</keyword>
<comment type="caution">
    <text evidence="1">The sequence shown here is derived from an EMBL/GenBank/DDBJ whole genome shotgun (WGS) entry which is preliminary data.</text>
</comment>
<dbReference type="InterPro" id="IPR029058">
    <property type="entry name" value="AB_hydrolase_fold"/>
</dbReference>
<accession>F7VEI8</accession>
<reference evidence="1 2" key="1">
    <citation type="journal article" date="2011" name="Biochem. Biophys. Res. Commun.">
        <title>Increased number of Arginine-based salt bridges contributes to the thermotolerance of thermotolerant acetic acid bacteria, Acetobacter tropicalis SKU1100.</title>
        <authorList>
            <person name="Matsutani M."/>
            <person name="Hirakawa H."/>
            <person name="Nishikura M."/>
            <person name="Soemphol W."/>
            <person name="Ali I.A.I."/>
            <person name="Yakushi T."/>
            <person name="Matsushita K."/>
        </authorList>
    </citation>
    <scope>NUCLEOTIDE SEQUENCE [LARGE SCALE GENOMIC DNA]</scope>
    <source>
        <strain evidence="1 2">NBRC 101654</strain>
    </source>
</reference>
<dbReference type="GO" id="GO:0016787">
    <property type="term" value="F:hydrolase activity"/>
    <property type="evidence" value="ECO:0007669"/>
    <property type="project" value="UniProtKB-KW"/>
</dbReference>
<dbReference type="Proteomes" id="UP000004319">
    <property type="component" value="Unassembled WGS sequence"/>
</dbReference>
<evidence type="ECO:0000313" key="1">
    <source>
        <dbReference type="EMBL" id="GAA08783.1"/>
    </source>
</evidence>
<sequence>MQFLTYIFRFYNVSPKNIVSYGDPNPAPGSDHREEEFCLMPTSLRHSTVHSQTPDFLATTPRLSPALIRALSPFDLLIVPGLFGSDDDHWQSIWEDVFRGHGLSIKRVEQDDWSHPTRTDWQTRLEQTLQASRRPVLLIGHSLGAILSVHYGATHPTSAVAGALLVAPADGEESTGPDAARLASFLPLPDKRLPFPSTVIFSQNDPWLAPARAHHLAKKWGASLLDAGYVGHIGNNSGVDHWPLGLNALHSLALTCHAGQMPAHA</sequence>
<dbReference type="EMBL" id="BABS01000050">
    <property type="protein sequence ID" value="GAA08783.1"/>
    <property type="molecule type" value="Genomic_DNA"/>
</dbReference>
<dbReference type="SUPFAM" id="SSF53474">
    <property type="entry name" value="alpha/beta-Hydrolases"/>
    <property type="match status" value="1"/>
</dbReference>